<proteinExistence type="predicted"/>
<sequence length="96" mass="10491">MNLNSIYVLPSSSSQYTILSMKINSSYIISTSEYHVDTPLLRASNGSSATTAALSDAVKRVQQQTIEIIMTNLTKSSIIIPLLLKNISVMPSNEQN</sequence>
<reference evidence="2" key="2">
    <citation type="submission" date="2015-08" db="UniProtKB">
        <authorList>
            <consortium name="WormBaseParasite"/>
        </authorList>
    </citation>
    <scope>IDENTIFICATION</scope>
</reference>
<keyword evidence="1" id="KW-1185">Reference proteome</keyword>
<dbReference type="Proteomes" id="UP000035680">
    <property type="component" value="Unassembled WGS sequence"/>
</dbReference>
<dbReference type="AlphaFoldDB" id="A0A0K0FSV9"/>
<accession>A0A0K0FSV9</accession>
<protein>
    <submittedName>
        <fullName evidence="2">Uncharacterized protein</fullName>
    </submittedName>
</protein>
<organism evidence="1 2">
    <name type="scientific">Strongyloides venezuelensis</name>
    <name type="common">Threadworm</name>
    <dbReference type="NCBI Taxonomy" id="75913"/>
    <lineage>
        <taxon>Eukaryota</taxon>
        <taxon>Metazoa</taxon>
        <taxon>Ecdysozoa</taxon>
        <taxon>Nematoda</taxon>
        <taxon>Chromadorea</taxon>
        <taxon>Rhabditida</taxon>
        <taxon>Tylenchina</taxon>
        <taxon>Panagrolaimomorpha</taxon>
        <taxon>Strongyloidoidea</taxon>
        <taxon>Strongyloididae</taxon>
        <taxon>Strongyloides</taxon>
    </lineage>
</organism>
<evidence type="ECO:0000313" key="2">
    <source>
        <dbReference type="WBParaSite" id="SVE_1432200.1"/>
    </source>
</evidence>
<reference evidence="1" key="1">
    <citation type="submission" date="2014-07" db="EMBL/GenBank/DDBJ databases">
        <authorList>
            <person name="Martin A.A"/>
            <person name="De Silva N."/>
        </authorList>
    </citation>
    <scope>NUCLEOTIDE SEQUENCE</scope>
</reference>
<name>A0A0K0FSV9_STRVS</name>
<dbReference type="WBParaSite" id="SVE_1432200.1">
    <property type="protein sequence ID" value="SVE_1432200.1"/>
    <property type="gene ID" value="SVE_1432200"/>
</dbReference>
<evidence type="ECO:0000313" key="1">
    <source>
        <dbReference type="Proteomes" id="UP000035680"/>
    </source>
</evidence>